<dbReference type="InterPro" id="IPR003740">
    <property type="entry name" value="YitT"/>
</dbReference>
<feature type="transmembrane region" description="Helical" evidence="6">
    <location>
        <begin position="188"/>
        <end position="206"/>
    </location>
</feature>
<gene>
    <name evidence="8" type="ORF">FYJ65_08100</name>
</gene>
<evidence type="ECO:0000256" key="4">
    <source>
        <dbReference type="ARBA" id="ARBA00022989"/>
    </source>
</evidence>
<comment type="subcellular location">
    <subcellularLocation>
        <location evidence="1">Cell membrane</location>
        <topology evidence="1">Multi-pass membrane protein</topology>
    </subcellularLocation>
</comment>
<evidence type="ECO:0000313" key="9">
    <source>
        <dbReference type="Proteomes" id="UP000469424"/>
    </source>
</evidence>
<dbReference type="PANTHER" id="PTHR33545:SF5">
    <property type="entry name" value="UPF0750 MEMBRANE PROTEIN YITT"/>
    <property type="match status" value="1"/>
</dbReference>
<dbReference type="Pfam" id="PF02588">
    <property type="entry name" value="YitT_membrane"/>
    <property type="match status" value="1"/>
</dbReference>
<evidence type="ECO:0000256" key="3">
    <source>
        <dbReference type="ARBA" id="ARBA00022692"/>
    </source>
</evidence>
<feature type="transmembrane region" description="Helical" evidence="6">
    <location>
        <begin position="12"/>
        <end position="31"/>
    </location>
</feature>
<dbReference type="InterPro" id="IPR015867">
    <property type="entry name" value="N-reg_PII/ATP_PRibTrfase_C"/>
</dbReference>
<evidence type="ECO:0000256" key="6">
    <source>
        <dbReference type="SAM" id="Phobius"/>
    </source>
</evidence>
<dbReference type="RefSeq" id="WP_154554829.1">
    <property type="nucleotide sequence ID" value="NZ_JAQXUZ010000009.1"/>
</dbReference>
<evidence type="ECO:0000259" key="7">
    <source>
        <dbReference type="Pfam" id="PF10035"/>
    </source>
</evidence>
<dbReference type="InterPro" id="IPR051461">
    <property type="entry name" value="UPF0750_membrane"/>
</dbReference>
<feature type="transmembrane region" description="Helical" evidence="6">
    <location>
        <begin position="120"/>
        <end position="140"/>
    </location>
</feature>
<dbReference type="GO" id="GO:0005886">
    <property type="term" value="C:plasma membrane"/>
    <property type="evidence" value="ECO:0007669"/>
    <property type="project" value="UniProtKB-SubCell"/>
</dbReference>
<evidence type="ECO:0000256" key="1">
    <source>
        <dbReference type="ARBA" id="ARBA00004651"/>
    </source>
</evidence>
<evidence type="ECO:0000313" key="8">
    <source>
        <dbReference type="EMBL" id="MST71265.1"/>
    </source>
</evidence>
<feature type="transmembrane region" description="Helical" evidence="6">
    <location>
        <begin position="161"/>
        <end position="182"/>
    </location>
</feature>
<dbReference type="AlphaFoldDB" id="A0A6N7XMI1"/>
<reference evidence="8 9" key="1">
    <citation type="submission" date="2019-08" db="EMBL/GenBank/DDBJ databases">
        <title>In-depth cultivation of the pig gut microbiome towards novel bacterial diversity and tailored functional studies.</title>
        <authorList>
            <person name="Wylensek D."/>
            <person name="Hitch T.C.A."/>
            <person name="Clavel T."/>
        </authorList>
    </citation>
    <scope>NUCLEOTIDE SEQUENCE [LARGE SCALE GENOMIC DNA]</scope>
    <source>
        <strain evidence="8 9">WCA-MUC-591-APC-4B</strain>
    </source>
</reference>
<keyword evidence="9" id="KW-1185">Reference proteome</keyword>
<organism evidence="8 9">
    <name type="scientific">Mogibacterium kristiansenii</name>
    <dbReference type="NCBI Taxonomy" id="2606708"/>
    <lineage>
        <taxon>Bacteria</taxon>
        <taxon>Bacillati</taxon>
        <taxon>Bacillota</taxon>
        <taxon>Clostridia</taxon>
        <taxon>Peptostreptococcales</taxon>
        <taxon>Anaerovoracaceae</taxon>
        <taxon>Mogibacterium</taxon>
    </lineage>
</organism>
<feature type="transmembrane region" description="Helical" evidence="6">
    <location>
        <begin position="66"/>
        <end position="83"/>
    </location>
</feature>
<accession>A0A6N7XMI1</accession>
<keyword evidence="4 6" id="KW-1133">Transmembrane helix</keyword>
<dbReference type="Gene3D" id="3.30.70.120">
    <property type="match status" value="1"/>
</dbReference>
<evidence type="ECO:0000256" key="2">
    <source>
        <dbReference type="ARBA" id="ARBA00022475"/>
    </source>
</evidence>
<comment type="caution">
    <text evidence="8">The sequence shown here is derived from an EMBL/GenBank/DDBJ whole genome shotgun (WGS) entry which is preliminary data.</text>
</comment>
<dbReference type="Pfam" id="PF10035">
    <property type="entry name" value="DUF2179"/>
    <property type="match status" value="1"/>
</dbReference>
<name>A0A6N7XMI1_9FIRM</name>
<evidence type="ECO:0000256" key="5">
    <source>
        <dbReference type="ARBA" id="ARBA00023136"/>
    </source>
</evidence>
<dbReference type="CDD" id="cd16380">
    <property type="entry name" value="YitT_C"/>
    <property type="match status" value="1"/>
</dbReference>
<feature type="transmembrane region" description="Helical" evidence="6">
    <location>
        <begin position="90"/>
        <end position="108"/>
    </location>
</feature>
<dbReference type="EMBL" id="VUNA01000018">
    <property type="protein sequence ID" value="MST71265.1"/>
    <property type="molecule type" value="Genomic_DNA"/>
</dbReference>
<feature type="domain" description="DUF2179" evidence="7">
    <location>
        <begin position="232"/>
        <end position="286"/>
    </location>
</feature>
<keyword evidence="5 6" id="KW-0472">Membrane</keyword>
<dbReference type="PIRSF" id="PIRSF006483">
    <property type="entry name" value="Membrane_protein_YitT"/>
    <property type="match status" value="1"/>
</dbReference>
<keyword evidence="3 6" id="KW-0812">Transmembrane</keyword>
<sequence>MNESTYKRLSRKVGLVVVGNVIYAMGVNLAINPVHFYSSGFTGIAQLIRLFLLNVLHLPEIPGLDYMGIIYFAINIPFFLLAYKVMGKKFCLETLISIAMASALLAIIPIPAKPIVSDPMLAAIVGGLGAGVGAGMVLRAGSSQGGQDLIGVCMAKTRPDFKVGTVGIIISFCIYAVCLFIYDIQTVLYSIVFSVVTGLCINRVHIQNIQMQAMIFTKKEGMVDAVTQRMHRGVTLWEGAGGYTKEDSHILVTVLSKYEEPILQSIIAELDPHAFVIIVENARVIGNFEKRFLD</sequence>
<proteinExistence type="predicted"/>
<protein>
    <submittedName>
        <fullName evidence="8">YitT family protein</fullName>
    </submittedName>
</protein>
<keyword evidence="2" id="KW-1003">Cell membrane</keyword>
<dbReference type="Proteomes" id="UP000469424">
    <property type="component" value="Unassembled WGS sequence"/>
</dbReference>
<dbReference type="InterPro" id="IPR019264">
    <property type="entry name" value="DUF2179"/>
</dbReference>
<dbReference type="PANTHER" id="PTHR33545">
    <property type="entry name" value="UPF0750 MEMBRANE PROTEIN YITT-RELATED"/>
    <property type="match status" value="1"/>
</dbReference>